<organism evidence="2 3">
    <name type="scientific">Saccharospirillum salsuginis</name>
    <dbReference type="NCBI Taxonomy" id="418750"/>
    <lineage>
        <taxon>Bacteria</taxon>
        <taxon>Pseudomonadati</taxon>
        <taxon>Pseudomonadota</taxon>
        <taxon>Gammaproteobacteria</taxon>
        <taxon>Oceanospirillales</taxon>
        <taxon>Saccharospirillaceae</taxon>
        <taxon>Saccharospirillum</taxon>
    </lineage>
</organism>
<dbReference type="EMBL" id="BMXR01000001">
    <property type="protein sequence ID" value="GGX40922.1"/>
    <property type="molecule type" value="Genomic_DNA"/>
</dbReference>
<dbReference type="GO" id="GO:0006487">
    <property type="term" value="P:protein N-linked glycosylation"/>
    <property type="evidence" value="ECO:0007669"/>
    <property type="project" value="TreeGrafter"/>
</dbReference>
<reference evidence="2" key="2">
    <citation type="submission" date="2020-09" db="EMBL/GenBank/DDBJ databases">
        <authorList>
            <person name="Sun Q."/>
            <person name="Kim S."/>
        </authorList>
    </citation>
    <scope>NUCLEOTIDE SEQUENCE</scope>
    <source>
        <strain evidence="2">KCTC 22169</strain>
    </source>
</reference>
<dbReference type="InterPro" id="IPR024713">
    <property type="entry name" value="Fructosamine_deglycase_FrlB"/>
</dbReference>
<dbReference type="Pfam" id="PF01380">
    <property type="entry name" value="SIS"/>
    <property type="match status" value="1"/>
</dbReference>
<dbReference type="RefSeq" id="WP_189606866.1">
    <property type="nucleotide sequence ID" value="NZ_BMXR01000001.1"/>
</dbReference>
<sequence length="327" mass="36281">MSTSEIDQQIEQAIGAIQAIEGLKDIYFVACGGSYALMTPNKYLIDRESTTLTSDAYNSAEFVQRAPARLGKDSLVVVSSMSGNTPETVAAAEFAQSKGALTVGLTTDPSSPLGTTVDHCIEYELAPSEANDRAAACVFNKLLFKLLETREGNSKYPAIVSAQKNIAGVVERVIRSHAERIVSFGQAYKREPVIYTMASGSNYGPAYSFAICILMEMQWIHSNAIHAGEYFHGPFEVTDFDTPIITLLGLDSTRPQEERALAFSKKFSQKNIVLDAKEFDFSDVPEQAREYITQIVFGYLLRAYANRLAEDRGHPLTVRRYMWKMDY</sequence>
<feature type="domain" description="SIS" evidence="1">
    <location>
        <begin position="16"/>
        <end position="157"/>
    </location>
</feature>
<proteinExistence type="predicted"/>
<evidence type="ECO:0000259" key="1">
    <source>
        <dbReference type="PROSITE" id="PS51464"/>
    </source>
</evidence>
<dbReference type="InterPro" id="IPR001347">
    <property type="entry name" value="SIS_dom"/>
</dbReference>
<keyword evidence="3" id="KW-1185">Reference proteome</keyword>
<dbReference type="InterPro" id="IPR035490">
    <property type="entry name" value="GlmS/FrlB_SIS"/>
</dbReference>
<dbReference type="GO" id="GO:0097367">
    <property type="term" value="F:carbohydrate derivative binding"/>
    <property type="evidence" value="ECO:0007669"/>
    <property type="project" value="InterPro"/>
</dbReference>
<dbReference type="GO" id="GO:0004360">
    <property type="term" value="F:glutamine-fructose-6-phosphate transaminase (isomerizing) activity"/>
    <property type="evidence" value="ECO:0007669"/>
    <property type="project" value="TreeGrafter"/>
</dbReference>
<dbReference type="PANTHER" id="PTHR10937:SF14">
    <property type="entry name" value="FRUCTOSELYSINE 6-PHOSPHATE DEGLYCASE"/>
    <property type="match status" value="1"/>
</dbReference>
<accession>A0A918K182</accession>
<dbReference type="InterPro" id="IPR046348">
    <property type="entry name" value="SIS_dom_sf"/>
</dbReference>
<dbReference type="CDD" id="cd05710">
    <property type="entry name" value="SIS_1"/>
    <property type="match status" value="1"/>
</dbReference>
<name>A0A918K182_9GAMM</name>
<comment type="caution">
    <text evidence="2">The sequence shown here is derived from an EMBL/GenBank/DDBJ whole genome shotgun (WGS) entry which is preliminary data.</text>
</comment>
<dbReference type="PANTHER" id="PTHR10937">
    <property type="entry name" value="GLUCOSAMINE--FRUCTOSE-6-PHOSPHATE AMINOTRANSFERASE, ISOMERIZING"/>
    <property type="match status" value="1"/>
</dbReference>
<dbReference type="InterPro" id="IPR035488">
    <property type="entry name" value="FrlB_SIS"/>
</dbReference>
<reference evidence="2" key="1">
    <citation type="journal article" date="2014" name="Int. J. Syst. Evol. Microbiol.">
        <title>Complete genome sequence of Corynebacterium casei LMG S-19264T (=DSM 44701T), isolated from a smear-ripened cheese.</title>
        <authorList>
            <consortium name="US DOE Joint Genome Institute (JGI-PGF)"/>
            <person name="Walter F."/>
            <person name="Albersmeier A."/>
            <person name="Kalinowski J."/>
            <person name="Ruckert C."/>
        </authorList>
    </citation>
    <scope>NUCLEOTIDE SEQUENCE</scope>
    <source>
        <strain evidence="2">KCTC 22169</strain>
    </source>
</reference>
<dbReference type="SUPFAM" id="SSF53697">
    <property type="entry name" value="SIS domain"/>
    <property type="match status" value="1"/>
</dbReference>
<evidence type="ECO:0000313" key="3">
    <source>
        <dbReference type="Proteomes" id="UP000626148"/>
    </source>
</evidence>
<dbReference type="Gene3D" id="1.10.10.2240">
    <property type="match status" value="1"/>
</dbReference>
<evidence type="ECO:0000313" key="2">
    <source>
        <dbReference type="EMBL" id="GGX40922.1"/>
    </source>
</evidence>
<dbReference type="GO" id="GO:0006047">
    <property type="term" value="P:UDP-N-acetylglucosamine metabolic process"/>
    <property type="evidence" value="ECO:0007669"/>
    <property type="project" value="TreeGrafter"/>
</dbReference>
<dbReference type="PIRSF" id="PIRSF009290">
    <property type="entry name" value="FrlB"/>
    <property type="match status" value="1"/>
</dbReference>
<dbReference type="AlphaFoldDB" id="A0A918K182"/>
<dbReference type="GO" id="GO:0006002">
    <property type="term" value="P:fructose 6-phosphate metabolic process"/>
    <property type="evidence" value="ECO:0007669"/>
    <property type="project" value="TreeGrafter"/>
</dbReference>
<dbReference type="Proteomes" id="UP000626148">
    <property type="component" value="Unassembled WGS sequence"/>
</dbReference>
<dbReference type="Gene3D" id="3.40.50.12570">
    <property type="match status" value="1"/>
</dbReference>
<dbReference type="PROSITE" id="PS51464">
    <property type="entry name" value="SIS"/>
    <property type="match status" value="1"/>
</dbReference>
<dbReference type="CDD" id="cd05009">
    <property type="entry name" value="SIS_GlmS_GlmD_2"/>
    <property type="match status" value="1"/>
</dbReference>
<protein>
    <submittedName>
        <fullName evidence="2">Fructosamine deglycase FrlB</fullName>
    </submittedName>
</protein>
<dbReference type="Gene3D" id="3.40.50.10490">
    <property type="entry name" value="Glucose-6-phosphate isomerase like protein, domain 1"/>
    <property type="match status" value="1"/>
</dbReference>
<gene>
    <name evidence="2" type="primary">frlB</name>
    <name evidence="2" type="ORF">GCM10007392_04660</name>
</gene>